<dbReference type="OMA" id="WGEFDER"/>
<dbReference type="SMART" id="SM00213">
    <property type="entry name" value="UBQ"/>
    <property type="match status" value="1"/>
</dbReference>
<dbReference type="PROSITE" id="PS51450">
    <property type="entry name" value="LRR"/>
    <property type="match status" value="2"/>
</dbReference>
<feature type="region of interest" description="Disordered" evidence="3">
    <location>
        <begin position="1"/>
        <end position="23"/>
    </location>
</feature>
<evidence type="ECO:0000256" key="2">
    <source>
        <dbReference type="ARBA" id="ARBA00022737"/>
    </source>
</evidence>
<dbReference type="AlphaFoldDB" id="A0A8T2UJD5"/>
<feature type="domain" description="Ubiquitin-like" evidence="4">
    <location>
        <begin position="25"/>
        <end position="95"/>
    </location>
</feature>
<keyword evidence="6" id="KW-1185">Reference proteome</keyword>
<dbReference type="GO" id="GO:0005737">
    <property type="term" value="C:cytoplasm"/>
    <property type="evidence" value="ECO:0007669"/>
    <property type="project" value="TreeGrafter"/>
</dbReference>
<dbReference type="Gene3D" id="3.10.20.90">
    <property type="entry name" value="Phosphatidylinositol 3-kinase Catalytic Subunit, Chain A, domain 1"/>
    <property type="match status" value="1"/>
</dbReference>
<evidence type="ECO:0000313" key="6">
    <source>
        <dbReference type="Proteomes" id="UP000825935"/>
    </source>
</evidence>
<reference evidence="5" key="1">
    <citation type="submission" date="2021-08" db="EMBL/GenBank/DDBJ databases">
        <title>WGS assembly of Ceratopteris richardii.</title>
        <authorList>
            <person name="Marchant D.B."/>
            <person name="Chen G."/>
            <person name="Jenkins J."/>
            <person name="Shu S."/>
            <person name="Leebens-Mack J."/>
            <person name="Grimwood J."/>
            <person name="Schmutz J."/>
            <person name="Soltis P."/>
            <person name="Soltis D."/>
            <person name="Chen Z.-H."/>
        </authorList>
    </citation>
    <scope>NUCLEOTIDE SEQUENCE</scope>
    <source>
        <strain evidence="5">Whitten #5841</strain>
        <tissue evidence="5">Leaf</tissue>
    </source>
</reference>
<dbReference type="SUPFAM" id="SSF54236">
    <property type="entry name" value="Ubiquitin-like"/>
    <property type="match status" value="1"/>
</dbReference>
<dbReference type="SMART" id="SM00369">
    <property type="entry name" value="LRR_TYP"/>
    <property type="match status" value="4"/>
</dbReference>
<dbReference type="InterPro" id="IPR003591">
    <property type="entry name" value="Leu-rich_rpt_typical-subtyp"/>
</dbReference>
<dbReference type="Pfam" id="PF13855">
    <property type="entry name" value="LRR_8"/>
    <property type="match status" value="1"/>
</dbReference>
<gene>
    <name evidence="5" type="ORF">KP509_07G094000</name>
</gene>
<organism evidence="5 6">
    <name type="scientific">Ceratopteris richardii</name>
    <name type="common">Triangle waterfern</name>
    <dbReference type="NCBI Taxonomy" id="49495"/>
    <lineage>
        <taxon>Eukaryota</taxon>
        <taxon>Viridiplantae</taxon>
        <taxon>Streptophyta</taxon>
        <taxon>Embryophyta</taxon>
        <taxon>Tracheophyta</taxon>
        <taxon>Polypodiopsida</taxon>
        <taxon>Polypodiidae</taxon>
        <taxon>Polypodiales</taxon>
        <taxon>Pteridineae</taxon>
        <taxon>Pteridaceae</taxon>
        <taxon>Parkerioideae</taxon>
        <taxon>Ceratopteris</taxon>
    </lineage>
</organism>
<dbReference type="Pfam" id="PF00240">
    <property type="entry name" value="ubiquitin"/>
    <property type="match status" value="1"/>
</dbReference>
<dbReference type="InterPro" id="IPR032675">
    <property type="entry name" value="LRR_dom_sf"/>
</dbReference>
<keyword evidence="1" id="KW-0433">Leucine-rich repeat</keyword>
<dbReference type="OrthoDB" id="2187496at2759"/>
<dbReference type="PROSITE" id="PS50053">
    <property type="entry name" value="UBIQUITIN_2"/>
    <property type="match status" value="1"/>
</dbReference>
<dbReference type="InterPro" id="IPR050216">
    <property type="entry name" value="LRR_domain-containing"/>
</dbReference>
<evidence type="ECO:0000256" key="1">
    <source>
        <dbReference type="ARBA" id="ARBA00022614"/>
    </source>
</evidence>
<evidence type="ECO:0000259" key="4">
    <source>
        <dbReference type="PROSITE" id="PS50053"/>
    </source>
</evidence>
<dbReference type="InterPro" id="IPR029071">
    <property type="entry name" value="Ubiquitin-like_domsf"/>
</dbReference>
<accession>A0A8T2UJD5</accession>
<dbReference type="InterPro" id="IPR001611">
    <property type="entry name" value="Leu-rich_rpt"/>
</dbReference>
<dbReference type="PANTHER" id="PTHR48051">
    <property type="match status" value="1"/>
</dbReference>
<dbReference type="EMBL" id="CM035412">
    <property type="protein sequence ID" value="KAH7433946.1"/>
    <property type="molecule type" value="Genomic_DNA"/>
</dbReference>
<keyword evidence="2" id="KW-0677">Repeat</keyword>
<sequence>MAEKSSAVQLDASTASTGDDGGGGSSLLLSCKCGRDTHSISISAQATVNDLKERLQQLTNVLPRGQKLIFKGKVLDKDVKLTDVGLSNNAKLMMIGSPGVHQGSLVPVKQNTITSSSATSSSTSRFRKFDRHNAMAFIDNTWSASGIISLRDRRQEVVPKRVWEIGAAARVLDLAGNCLKRFPADVQQLVNLQKLRLSGNGLKDEQLDWQGLGMLKHLTTLALDHNMFTRIPAEIGLLCELKVLSAAHNKMLHIAEEIGALSKLEKLILSHNCLKELPPSLGHCCLLVEADFSANFLREIPASLGQLTKMKVLNLDHNALRSFPNEVLKGCVELTTLSLHGNELTIQYLRQLEGWAEFDVRRRAKHSKQLQFSVLDSSGGFDEGADSQQWSHW</sequence>
<dbReference type="PROSITE" id="PS51257">
    <property type="entry name" value="PROKAR_LIPOPROTEIN"/>
    <property type="match status" value="1"/>
</dbReference>
<dbReference type="InterPro" id="IPR000626">
    <property type="entry name" value="Ubiquitin-like_dom"/>
</dbReference>
<dbReference type="SUPFAM" id="SSF52058">
    <property type="entry name" value="L domain-like"/>
    <property type="match status" value="1"/>
</dbReference>
<evidence type="ECO:0000313" key="5">
    <source>
        <dbReference type="EMBL" id="KAH7433946.1"/>
    </source>
</evidence>
<protein>
    <recommendedName>
        <fullName evidence="4">Ubiquitin-like domain-containing protein</fullName>
    </recommendedName>
</protein>
<dbReference type="Proteomes" id="UP000825935">
    <property type="component" value="Chromosome 7"/>
</dbReference>
<name>A0A8T2UJD5_CERRI</name>
<dbReference type="PANTHER" id="PTHR48051:SF1">
    <property type="entry name" value="RAS SUPPRESSOR PROTEIN 1"/>
    <property type="match status" value="1"/>
</dbReference>
<dbReference type="Gene3D" id="3.80.10.10">
    <property type="entry name" value="Ribonuclease Inhibitor"/>
    <property type="match status" value="2"/>
</dbReference>
<comment type="caution">
    <text evidence="5">The sequence shown here is derived from an EMBL/GenBank/DDBJ whole genome shotgun (WGS) entry which is preliminary data.</text>
</comment>
<proteinExistence type="predicted"/>
<evidence type="ECO:0000256" key="3">
    <source>
        <dbReference type="SAM" id="MobiDB-lite"/>
    </source>
</evidence>
<dbReference type="InterPro" id="IPR056363">
    <property type="entry name" value="LRR_LRWD1_dom"/>
</dbReference>
<dbReference type="Pfam" id="PF23211">
    <property type="entry name" value="LRR_LRWD1"/>
    <property type="match status" value="1"/>
</dbReference>